<dbReference type="PANTHER" id="PTHR14463">
    <property type="entry name" value="LIPASE MATURATION FACTOR"/>
    <property type="match status" value="1"/>
</dbReference>
<evidence type="ECO:0000256" key="5">
    <source>
        <dbReference type="ARBA" id="ARBA00022989"/>
    </source>
</evidence>
<evidence type="ECO:0000256" key="10">
    <source>
        <dbReference type="SAM" id="Phobius"/>
    </source>
</evidence>
<evidence type="ECO:0000259" key="11">
    <source>
        <dbReference type="Pfam" id="PF06762"/>
    </source>
</evidence>
<sequence>MSKENTVHQRRGGGISSSSINHYSKYKSTQSSEDSSWSDYDEAQLKHYQQQSSSGIGSAAAEHIADLLSLKKRKDRIREKARRQSYYLSTWFFLKILSIVFFVAFFSSYLQVKGLIGEDGILPVNTLLERQQKNLMASASPSSTNEINSIWILLTHPTNGFGISVNNTLYLMCVLGLVFSSLSLFTTPIATYIGFMWFLYYCIVDVGQIFYSYQWDQLLLETSFLAIFLSPFTFKYDDKPSTPIRYLLKWLVFRLIFGSGIIKLTPIWSSFKAMSFHYETQCIPNIISYYVHQFPNYYHQFETMMTLVIEILVTPFFFAPRVFKITACLINILLQICIILTGNYNFFNYLTIALLLMLLDDSFILSACSVILPSPFYQYIRMLEYNKTTSARQDREKRNKTDIRFTLSNINSKNLLIPFIFILVGMSTLYASTRYLQRQSVPTIIQRVHSALDFYHITGTYGLFSHVTTERFELSIEGSYDGIQWYEYEFYYKPGNLSRAPPLVFPGHNPRLDWQMWFAGISDPRTQGWIVHFMAKLLEGSPEVLSLIDYSPFPLDNPPKYIKANKFKYQFTKWKTSDQWWEREFVDHYILPFELDSPSYKYFLQDSKK</sequence>
<keyword evidence="3 10" id="KW-0812">Transmembrane</keyword>
<feature type="transmembrane region" description="Helical" evidence="10">
    <location>
        <begin position="217"/>
        <end position="234"/>
    </location>
</feature>
<evidence type="ECO:0000256" key="7">
    <source>
        <dbReference type="ARBA" id="ARBA00023180"/>
    </source>
</evidence>
<feature type="transmembrane region" description="Helical" evidence="10">
    <location>
        <begin position="246"/>
        <end position="268"/>
    </location>
</feature>
<evidence type="ECO:0000313" key="14">
    <source>
        <dbReference type="Proteomes" id="UP000007797"/>
    </source>
</evidence>
<dbReference type="GO" id="GO:0051604">
    <property type="term" value="P:protein maturation"/>
    <property type="evidence" value="ECO:0007669"/>
    <property type="project" value="InterPro"/>
</dbReference>
<dbReference type="OrthoDB" id="434126at2759"/>
<dbReference type="PANTHER" id="PTHR14463:SF5">
    <property type="entry name" value="LIPASE MATURATION FACTOR 2"/>
    <property type="match status" value="1"/>
</dbReference>
<evidence type="ECO:0000256" key="4">
    <source>
        <dbReference type="ARBA" id="ARBA00022824"/>
    </source>
</evidence>
<keyword evidence="6 10" id="KW-0472">Membrane</keyword>
<accession>F4Q4V3</accession>
<feature type="domain" description="Lipase maturation factor 1/2 N-terminal" evidence="11">
    <location>
        <begin position="211"/>
        <end position="364"/>
    </location>
</feature>
<evidence type="ECO:0000256" key="8">
    <source>
        <dbReference type="ARBA" id="ARBA00040643"/>
    </source>
</evidence>
<keyword evidence="5 10" id="KW-1133">Transmembrane helix</keyword>
<evidence type="ECO:0000313" key="13">
    <source>
        <dbReference type="EMBL" id="EGG17899.1"/>
    </source>
</evidence>
<keyword evidence="4" id="KW-0256">Endoplasmic reticulum</keyword>
<feature type="compositionally biased region" description="Low complexity" evidence="9">
    <location>
        <begin position="28"/>
        <end position="38"/>
    </location>
</feature>
<evidence type="ECO:0000256" key="1">
    <source>
        <dbReference type="ARBA" id="ARBA00004477"/>
    </source>
</evidence>
<dbReference type="STRING" id="1054147.F4Q4V3"/>
<feature type="transmembrane region" description="Helical" evidence="10">
    <location>
        <begin position="168"/>
        <end position="185"/>
    </location>
</feature>
<dbReference type="OMA" id="HYTPWSQ"/>
<gene>
    <name evidence="13" type="ORF">DFA_08900</name>
</gene>
<feature type="transmembrane region" description="Helical" evidence="10">
    <location>
        <begin position="86"/>
        <end position="110"/>
    </location>
</feature>
<evidence type="ECO:0000259" key="12">
    <source>
        <dbReference type="Pfam" id="PF25179"/>
    </source>
</evidence>
<keyword evidence="7" id="KW-0325">Glycoprotein</keyword>
<reference evidence="14" key="1">
    <citation type="journal article" date="2011" name="Genome Res.">
        <title>Phylogeny-wide analysis of social amoeba genomes highlights ancient origins for complex intercellular communication.</title>
        <authorList>
            <person name="Heidel A.J."/>
            <person name="Lawal H.M."/>
            <person name="Felder M."/>
            <person name="Schilde C."/>
            <person name="Helps N.R."/>
            <person name="Tunggal B."/>
            <person name="Rivero F."/>
            <person name="John U."/>
            <person name="Schleicher M."/>
            <person name="Eichinger L."/>
            <person name="Platzer M."/>
            <person name="Noegel A.A."/>
            <person name="Schaap P."/>
            <person name="Gloeckner G."/>
        </authorList>
    </citation>
    <scope>NUCLEOTIDE SEQUENCE [LARGE SCALE GENOMIC DNA]</scope>
    <source>
        <strain evidence="14">SH3</strain>
    </source>
</reference>
<feature type="domain" description="Lipase maturation factor 1/2 C-terminal" evidence="12">
    <location>
        <begin position="457"/>
        <end position="590"/>
    </location>
</feature>
<organism evidence="13 14">
    <name type="scientific">Cavenderia fasciculata</name>
    <name type="common">Slime mold</name>
    <name type="synonym">Dictyostelium fasciculatum</name>
    <dbReference type="NCBI Taxonomy" id="261658"/>
    <lineage>
        <taxon>Eukaryota</taxon>
        <taxon>Amoebozoa</taxon>
        <taxon>Evosea</taxon>
        <taxon>Eumycetozoa</taxon>
        <taxon>Dictyostelia</taxon>
        <taxon>Acytosteliales</taxon>
        <taxon>Cavenderiaceae</taxon>
        <taxon>Cavenderia</taxon>
    </lineage>
</organism>
<feature type="transmembrane region" description="Helical" evidence="10">
    <location>
        <begin position="192"/>
        <end position="211"/>
    </location>
</feature>
<evidence type="ECO:0000256" key="2">
    <source>
        <dbReference type="ARBA" id="ARBA00005512"/>
    </source>
</evidence>
<evidence type="ECO:0000256" key="9">
    <source>
        <dbReference type="SAM" id="MobiDB-lite"/>
    </source>
</evidence>
<comment type="subcellular location">
    <subcellularLocation>
        <location evidence="1">Endoplasmic reticulum membrane</location>
        <topology evidence="1">Multi-pass membrane protein</topology>
    </subcellularLocation>
</comment>
<dbReference type="InterPro" id="IPR057433">
    <property type="entry name" value="LMF1/2_C"/>
</dbReference>
<protein>
    <recommendedName>
        <fullName evidence="8">Lipase maturation factor 2</fullName>
    </recommendedName>
</protein>
<evidence type="ECO:0000256" key="3">
    <source>
        <dbReference type="ARBA" id="ARBA00022692"/>
    </source>
</evidence>
<feature type="transmembrane region" description="Helical" evidence="10">
    <location>
        <begin position="297"/>
        <end position="318"/>
    </location>
</feature>
<dbReference type="RefSeq" id="XP_004356383.1">
    <property type="nucleotide sequence ID" value="XM_004356330.1"/>
</dbReference>
<evidence type="ECO:0000256" key="6">
    <source>
        <dbReference type="ARBA" id="ARBA00023136"/>
    </source>
</evidence>
<dbReference type="Pfam" id="PF25179">
    <property type="entry name" value="LMF1_C"/>
    <property type="match status" value="1"/>
</dbReference>
<dbReference type="Pfam" id="PF06762">
    <property type="entry name" value="LMF1"/>
    <property type="match status" value="1"/>
</dbReference>
<dbReference type="KEGG" id="dfa:DFA_08900"/>
<dbReference type="GeneID" id="14869590"/>
<dbReference type="AlphaFoldDB" id="F4Q4V3"/>
<proteinExistence type="inferred from homology"/>
<dbReference type="InterPro" id="IPR009613">
    <property type="entry name" value="LMF"/>
</dbReference>
<dbReference type="InterPro" id="IPR057434">
    <property type="entry name" value="LMF1/2_N"/>
</dbReference>
<dbReference type="EMBL" id="GL883021">
    <property type="protein sequence ID" value="EGG17899.1"/>
    <property type="molecule type" value="Genomic_DNA"/>
</dbReference>
<dbReference type="GO" id="GO:0005789">
    <property type="term" value="C:endoplasmic reticulum membrane"/>
    <property type="evidence" value="ECO:0007669"/>
    <property type="project" value="UniProtKB-SubCell"/>
</dbReference>
<feature type="region of interest" description="Disordered" evidence="9">
    <location>
        <begin position="1"/>
        <end position="38"/>
    </location>
</feature>
<name>F4Q4V3_CACFS</name>
<comment type="similarity">
    <text evidence="2">Belongs to the lipase maturation factor family.</text>
</comment>
<keyword evidence="14" id="KW-1185">Reference proteome</keyword>
<feature type="transmembrane region" description="Helical" evidence="10">
    <location>
        <begin position="414"/>
        <end position="432"/>
    </location>
</feature>
<dbReference type="Proteomes" id="UP000007797">
    <property type="component" value="Unassembled WGS sequence"/>
</dbReference>